<keyword evidence="1" id="KW-0812">Transmembrane</keyword>
<dbReference type="Pfam" id="PF01321">
    <property type="entry name" value="Creatinase_N"/>
    <property type="match status" value="1"/>
</dbReference>
<proteinExistence type="predicted"/>
<keyword evidence="4" id="KW-0031">Aminopeptidase</keyword>
<dbReference type="SUPFAM" id="SSF53092">
    <property type="entry name" value="Creatinase/prolidase N-terminal domain"/>
    <property type="match status" value="1"/>
</dbReference>
<keyword evidence="1" id="KW-0472">Membrane</keyword>
<name>A0AAT9LEU7_9FIRM</name>
<evidence type="ECO:0000259" key="2">
    <source>
        <dbReference type="Pfam" id="PF00557"/>
    </source>
</evidence>
<dbReference type="EMBL" id="CP062796">
    <property type="protein sequence ID" value="QUL99559.1"/>
    <property type="molecule type" value="Genomic_DNA"/>
</dbReference>
<dbReference type="KEGG" id="fcz:IMF26_03165"/>
<evidence type="ECO:0000259" key="3">
    <source>
        <dbReference type="Pfam" id="PF01321"/>
    </source>
</evidence>
<feature type="transmembrane region" description="Helical" evidence="1">
    <location>
        <begin position="28"/>
        <end position="46"/>
    </location>
</feature>
<dbReference type="InterPro" id="IPR036005">
    <property type="entry name" value="Creatinase/aminopeptidase-like"/>
</dbReference>
<evidence type="ECO:0000256" key="1">
    <source>
        <dbReference type="SAM" id="Phobius"/>
    </source>
</evidence>
<keyword evidence="1" id="KW-1133">Transmembrane helix</keyword>
<feature type="domain" description="Creatinase N-terminal" evidence="3">
    <location>
        <begin position="13"/>
        <end position="153"/>
    </location>
</feature>
<dbReference type="AlphaFoldDB" id="A0AAT9LEU7"/>
<keyword evidence="4" id="KW-0378">Hydrolase</keyword>
<dbReference type="PANTHER" id="PTHR46112:SF2">
    <property type="entry name" value="XAA-PRO AMINOPEPTIDASE P-RELATED"/>
    <property type="match status" value="1"/>
</dbReference>
<keyword evidence="4" id="KW-0645">Protease</keyword>
<dbReference type="Gene3D" id="3.40.350.10">
    <property type="entry name" value="Creatinase/prolidase N-terminal domain"/>
    <property type="match status" value="1"/>
</dbReference>
<dbReference type="PANTHER" id="PTHR46112">
    <property type="entry name" value="AMINOPEPTIDASE"/>
    <property type="match status" value="1"/>
</dbReference>
<accession>A0AAT9LEU7</accession>
<reference evidence="4" key="1">
    <citation type="submission" date="2020-10" db="EMBL/GenBank/DDBJ databases">
        <authorList>
            <person name="Kadnikov V."/>
            <person name="Beletsky A.V."/>
            <person name="Mardanov A.V."/>
            <person name="Karnachuk O.V."/>
            <person name="Ravin N.V."/>
        </authorList>
    </citation>
    <scope>NUCLEOTIDE SEQUENCE</scope>
    <source>
        <strain evidence="4">Bu02</strain>
    </source>
</reference>
<evidence type="ECO:0000313" key="4">
    <source>
        <dbReference type="EMBL" id="QUL99559.1"/>
    </source>
</evidence>
<feature type="domain" description="Peptidase M24" evidence="2">
    <location>
        <begin position="161"/>
        <end position="377"/>
    </location>
</feature>
<gene>
    <name evidence="4" type="ORF">IMF26_03165</name>
</gene>
<dbReference type="Pfam" id="PF00557">
    <property type="entry name" value="Peptidase_M24"/>
    <property type="match status" value="1"/>
</dbReference>
<reference evidence="4" key="2">
    <citation type="journal article" date="2023" name="Biology">
        <title>Prokaryotic Life Associated with Coal-Fire Gas Vents Revealed by Metagenomics.</title>
        <authorList>
            <person name="Kadnikov V.V."/>
            <person name="Mardanov A.V."/>
            <person name="Beletsky A.V."/>
            <person name="Karnachuk O.V."/>
            <person name="Ravin N.V."/>
        </authorList>
    </citation>
    <scope>NUCLEOTIDE SEQUENCE</scope>
    <source>
        <strain evidence="4">Bu02</strain>
    </source>
</reference>
<protein>
    <submittedName>
        <fullName evidence="4">Aminopeptidase P family protein</fullName>
    </submittedName>
</protein>
<dbReference type="SUPFAM" id="SSF55920">
    <property type="entry name" value="Creatinase/aminopeptidase"/>
    <property type="match status" value="1"/>
</dbReference>
<sequence length="396" mass="43953">MKLEISREEYARRTNAVLDSMKEKDLDAFIFWNSTSIFYLTGFAFIPTERPMCLVLTKDGQKIMFVPRLEVEHAQETPEVHEVWHYPEYPGEKHPMNVLAGLLSERGLGGGNLGADADGYGSSQGYRGPKLSEVLPSAKVVVLRDLVEKLRMIKSQEEIALIRESAKWGNLAHALLQEYSKPGRTENEISMRASLEATMMMIKTLGKSYNPLSAGRAGASAGFRGQIGPNSALPHAITINAVLKPGDVLVTGAGASVAGYGSELERTMFVGEPDSKKRRFFQLMKEVQEVAFENIRPGRKCSEVDAAVRAFYDRHNLWEYWRHHTGHALGLLGHEAPFFDIGDDTVIQPGMVFSVEPGLYVPGLGGFRHSDTVVVTETGIDFITYYPRELENLICG</sequence>
<dbReference type="InterPro" id="IPR000994">
    <property type="entry name" value="Pept_M24"/>
</dbReference>
<dbReference type="InterPro" id="IPR029149">
    <property type="entry name" value="Creatin/AminoP/Spt16_N"/>
</dbReference>
<dbReference type="Gene3D" id="3.90.230.10">
    <property type="entry name" value="Creatinase/methionine aminopeptidase superfamily"/>
    <property type="match status" value="1"/>
</dbReference>
<dbReference type="InterPro" id="IPR000587">
    <property type="entry name" value="Creatinase_N"/>
</dbReference>
<dbReference type="GO" id="GO:0004177">
    <property type="term" value="F:aminopeptidase activity"/>
    <property type="evidence" value="ECO:0007669"/>
    <property type="project" value="UniProtKB-KW"/>
</dbReference>
<organism evidence="4">
    <name type="scientific">Candidatus Fermentithermobacillus carboniphilus</name>
    <dbReference type="NCBI Taxonomy" id="3085328"/>
    <lineage>
        <taxon>Bacteria</taxon>
        <taxon>Bacillati</taxon>
        <taxon>Bacillota</taxon>
        <taxon>Candidatus Fermentithermobacillia</taxon>
        <taxon>Candidatus Fermentithermobacillales</taxon>
        <taxon>Candidatus Fermentithermobacillaceae</taxon>
        <taxon>Candidatus Fermentithermobacillus</taxon>
    </lineage>
</organism>
<dbReference type="InterPro" id="IPR050659">
    <property type="entry name" value="Peptidase_M24B"/>
</dbReference>